<evidence type="ECO:0000313" key="7">
    <source>
        <dbReference type="Proteomes" id="UP001259803"/>
    </source>
</evidence>
<proteinExistence type="predicted"/>
<dbReference type="NCBIfam" id="NF003768">
    <property type="entry name" value="PRK05365.1"/>
    <property type="match status" value="1"/>
</dbReference>
<evidence type="ECO:0000256" key="2">
    <source>
        <dbReference type="ARBA" id="ARBA00022643"/>
    </source>
</evidence>
<dbReference type="RefSeq" id="WP_311339347.1">
    <property type="nucleotide sequence ID" value="NZ_JAVRHS010000001.1"/>
</dbReference>
<dbReference type="GO" id="GO:0035527">
    <property type="term" value="F:3-hydroxypropionate dehydrogenase (NADP+) activity"/>
    <property type="evidence" value="ECO:0007669"/>
    <property type="project" value="UniProtKB-EC"/>
</dbReference>
<keyword evidence="1" id="KW-0285">Flavoprotein</keyword>
<dbReference type="InterPro" id="IPR029479">
    <property type="entry name" value="Nitroreductase"/>
</dbReference>
<dbReference type="PANTHER" id="PTHR43543:SF1">
    <property type="entry name" value="MALONIC SEMIALDEHYDE REDUCTASE RUTE-RELATED"/>
    <property type="match status" value="1"/>
</dbReference>
<dbReference type="InterPro" id="IPR050461">
    <property type="entry name" value="Nitroreductase_HadB/RutE"/>
</dbReference>
<keyword evidence="7" id="KW-1185">Reference proteome</keyword>
<dbReference type="SUPFAM" id="SSF55469">
    <property type="entry name" value="FMN-dependent nitroreductase-like"/>
    <property type="match status" value="1"/>
</dbReference>
<keyword evidence="4 6" id="KW-0560">Oxidoreductase</keyword>
<dbReference type="InterPro" id="IPR023936">
    <property type="entry name" value="RutE-like"/>
</dbReference>
<keyword evidence="2" id="KW-0288">FMN</keyword>
<dbReference type="InterPro" id="IPR000415">
    <property type="entry name" value="Nitroreductase-like"/>
</dbReference>
<evidence type="ECO:0000256" key="1">
    <source>
        <dbReference type="ARBA" id="ARBA00022630"/>
    </source>
</evidence>
<sequence>MTDPDLPQPLDERALDRLFHKARTMNGYLDRPVDEAILHRIWDLVRMGPTSANQLPARLIWCRTRDARDRLADCVSAGNADKIRNAPVSVIIAMDLDFHEQLPWLFPHDDARSWFADDEEARAQSAFRNSTLQGGYFIMAARALGLDCGPMSGFDADKICAQFLADQPRWHPNFISTLGYGDMSSTFARSPRPDFDVFNTIL</sequence>
<comment type="caution">
    <text evidence="6">The sequence shown here is derived from an EMBL/GenBank/DDBJ whole genome shotgun (WGS) entry which is preliminary data.</text>
</comment>
<protein>
    <submittedName>
        <fullName evidence="6">Malonic semialdehyde reductase</fullName>
        <ecNumber evidence="6">1.1.1.298</ecNumber>
    </submittedName>
</protein>
<feature type="domain" description="Nitroreductase" evidence="5">
    <location>
        <begin position="25"/>
        <end position="180"/>
    </location>
</feature>
<evidence type="ECO:0000256" key="3">
    <source>
        <dbReference type="ARBA" id="ARBA00022857"/>
    </source>
</evidence>
<dbReference type="PANTHER" id="PTHR43543">
    <property type="entry name" value="MALONIC SEMIALDEHYDE REDUCTASE RUTE-RELATED"/>
    <property type="match status" value="1"/>
</dbReference>
<accession>A0ABU2ZEI2</accession>
<reference evidence="6 7" key="1">
    <citation type="submission" date="2023-09" db="EMBL/GenBank/DDBJ databases">
        <authorList>
            <person name="Rey-Velasco X."/>
        </authorList>
    </citation>
    <scope>NUCLEOTIDE SEQUENCE [LARGE SCALE GENOMIC DNA]</scope>
    <source>
        <strain evidence="6 7">F390</strain>
    </source>
</reference>
<evidence type="ECO:0000256" key="4">
    <source>
        <dbReference type="ARBA" id="ARBA00023002"/>
    </source>
</evidence>
<organism evidence="6 7">
    <name type="scientific">Croceicoccus esteveae</name>
    <dbReference type="NCBI Taxonomy" id="3075597"/>
    <lineage>
        <taxon>Bacteria</taxon>
        <taxon>Pseudomonadati</taxon>
        <taxon>Pseudomonadota</taxon>
        <taxon>Alphaproteobacteria</taxon>
        <taxon>Sphingomonadales</taxon>
        <taxon>Erythrobacteraceae</taxon>
        <taxon>Croceicoccus</taxon>
    </lineage>
</organism>
<evidence type="ECO:0000259" key="5">
    <source>
        <dbReference type="Pfam" id="PF00881"/>
    </source>
</evidence>
<dbReference type="Proteomes" id="UP001259803">
    <property type="component" value="Unassembled WGS sequence"/>
</dbReference>
<gene>
    <name evidence="6" type="ORF">RM533_01145</name>
</gene>
<dbReference type="Gene3D" id="3.40.109.10">
    <property type="entry name" value="NADH Oxidase"/>
    <property type="match status" value="1"/>
</dbReference>
<evidence type="ECO:0000313" key="6">
    <source>
        <dbReference type="EMBL" id="MDT0574785.1"/>
    </source>
</evidence>
<name>A0ABU2ZEI2_9SPHN</name>
<dbReference type="Pfam" id="PF00881">
    <property type="entry name" value="Nitroreductase"/>
    <property type="match status" value="1"/>
</dbReference>
<keyword evidence="3" id="KW-0521">NADP</keyword>
<dbReference type="CDD" id="cd02148">
    <property type="entry name" value="RutE-like"/>
    <property type="match status" value="1"/>
</dbReference>
<dbReference type="EMBL" id="JAVRHS010000001">
    <property type="protein sequence ID" value="MDT0574785.1"/>
    <property type="molecule type" value="Genomic_DNA"/>
</dbReference>
<dbReference type="EC" id="1.1.1.298" evidence="6"/>